<dbReference type="Proteomes" id="UP000612233">
    <property type="component" value="Unassembled WGS sequence"/>
</dbReference>
<protein>
    <submittedName>
        <fullName evidence="1">Uncharacterized protein</fullName>
    </submittedName>
</protein>
<name>A0A927BGC6_9BACT</name>
<dbReference type="RefSeq" id="WP_191006478.1">
    <property type="nucleotide sequence ID" value="NZ_JACXAD010000022.1"/>
</dbReference>
<sequence length="72" mass="7016">MDSNKTLTCLLAPGDIGTIARELGLSHGAAAAAIRRGNPGHPAVRAALSRAEASGALAAAQKLATITSAPAA</sequence>
<evidence type="ECO:0000313" key="2">
    <source>
        <dbReference type="Proteomes" id="UP000612233"/>
    </source>
</evidence>
<proteinExistence type="predicted"/>
<dbReference type="AlphaFoldDB" id="A0A927BGC6"/>
<comment type="caution">
    <text evidence="1">The sequence shown here is derived from an EMBL/GenBank/DDBJ whole genome shotgun (WGS) entry which is preliminary data.</text>
</comment>
<dbReference type="EMBL" id="JACXAD010000022">
    <property type="protein sequence ID" value="MBD2769669.1"/>
    <property type="molecule type" value="Genomic_DNA"/>
</dbReference>
<gene>
    <name evidence="1" type="ORF">IC235_17400</name>
</gene>
<evidence type="ECO:0000313" key="1">
    <source>
        <dbReference type="EMBL" id="MBD2769669.1"/>
    </source>
</evidence>
<keyword evidence="2" id="KW-1185">Reference proteome</keyword>
<organism evidence="1 2">
    <name type="scientific">Hymenobacter montanus</name>
    <dbReference type="NCBI Taxonomy" id="2771359"/>
    <lineage>
        <taxon>Bacteria</taxon>
        <taxon>Pseudomonadati</taxon>
        <taxon>Bacteroidota</taxon>
        <taxon>Cytophagia</taxon>
        <taxon>Cytophagales</taxon>
        <taxon>Hymenobacteraceae</taxon>
        <taxon>Hymenobacter</taxon>
    </lineage>
</organism>
<reference evidence="1" key="1">
    <citation type="submission" date="2020-09" db="EMBL/GenBank/DDBJ databases">
        <authorList>
            <person name="Kim M.K."/>
        </authorList>
    </citation>
    <scope>NUCLEOTIDE SEQUENCE</scope>
    <source>
        <strain evidence="1">BT664</strain>
    </source>
</reference>
<accession>A0A927BGC6</accession>